<dbReference type="RefSeq" id="WP_067557774.1">
    <property type="nucleotide sequence ID" value="NZ_LPXN01000126.1"/>
</dbReference>
<evidence type="ECO:0000313" key="1">
    <source>
        <dbReference type="EMBL" id="KZD05992.1"/>
    </source>
</evidence>
<dbReference type="AlphaFoldDB" id="A0A154VXC0"/>
<organism evidence="1 2">
    <name type="scientific">Oceanibaculum pacificum</name>
    <dbReference type="NCBI Taxonomy" id="580166"/>
    <lineage>
        <taxon>Bacteria</taxon>
        <taxon>Pseudomonadati</taxon>
        <taxon>Pseudomonadota</taxon>
        <taxon>Alphaproteobacteria</taxon>
        <taxon>Rhodospirillales</taxon>
        <taxon>Oceanibaculaceae</taxon>
        <taxon>Oceanibaculum</taxon>
    </lineage>
</organism>
<reference evidence="1 2" key="1">
    <citation type="submission" date="2015-12" db="EMBL/GenBank/DDBJ databases">
        <title>Genome sequence of Oceanibaculum pacificum MCCC 1A02656.</title>
        <authorList>
            <person name="Lu L."/>
            <person name="Lai Q."/>
            <person name="Shao Z."/>
            <person name="Qian P."/>
        </authorList>
    </citation>
    <scope>NUCLEOTIDE SEQUENCE [LARGE SCALE GENOMIC DNA]</scope>
    <source>
        <strain evidence="1 2">MCCC 1A02656</strain>
    </source>
</reference>
<name>A0A154VXC0_9PROT</name>
<dbReference type="OrthoDB" id="7875767at2"/>
<dbReference type="Proteomes" id="UP000076400">
    <property type="component" value="Unassembled WGS sequence"/>
</dbReference>
<keyword evidence="2" id="KW-1185">Reference proteome</keyword>
<gene>
    <name evidence="1" type="ORF">AUP43_11290</name>
</gene>
<accession>A0A154VXC0</accession>
<dbReference type="Pfam" id="PF09523">
    <property type="entry name" value="DUF2390"/>
    <property type="match status" value="1"/>
</dbReference>
<evidence type="ECO:0008006" key="3">
    <source>
        <dbReference type="Google" id="ProtNLM"/>
    </source>
</evidence>
<comment type="caution">
    <text evidence="1">The sequence shown here is derived from an EMBL/GenBank/DDBJ whole genome shotgun (WGS) entry which is preliminary data.</text>
</comment>
<dbReference type="NCBIfam" id="TIGR02444">
    <property type="entry name" value="TIGR02444 family protein"/>
    <property type="match status" value="1"/>
</dbReference>
<sequence>MAKPEAKAETKADAKPGLWAFSTDIYERQGVADICLALQDKFGLDVNLLLYGCWRGERLSEPEMAAAMELVANWRDEIVRPLRRLRRLLKPGFPPIPENDLQVFRHRVADVELEAERLQQQVLESVGADTLAPNAAAAAANLATYMRVSEVPLNDRTQALVVALLAAVFPEPS</sequence>
<protein>
    <recommendedName>
        <fullName evidence="3">TIGR02444 family protein</fullName>
    </recommendedName>
</protein>
<proteinExistence type="predicted"/>
<dbReference type="STRING" id="580166.AUP43_11290"/>
<evidence type="ECO:0000313" key="2">
    <source>
        <dbReference type="Proteomes" id="UP000076400"/>
    </source>
</evidence>
<dbReference type="EMBL" id="LPXN01000126">
    <property type="protein sequence ID" value="KZD05992.1"/>
    <property type="molecule type" value="Genomic_DNA"/>
</dbReference>
<dbReference type="InterPro" id="IPR012659">
    <property type="entry name" value="CHP02444"/>
</dbReference>